<dbReference type="Proteomes" id="UP000183685">
    <property type="component" value="Unassembled WGS sequence"/>
</dbReference>
<feature type="region of interest" description="Disordered" evidence="7">
    <location>
        <begin position="1"/>
        <end position="22"/>
    </location>
</feature>
<comment type="similarity">
    <text evidence="1 6">Belongs to the SecB family.</text>
</comment>
<comment type="function">
    <text evidence="6">One of the proteins required for the normal export of preproteins out of the cell cytoplasm. It is a molecular chaperone that binds to a subset of precursor proteins, maintaining them in a translocation-competent state. It also specifically binds to its receptor SecA.</text>
</comment>
<dbReference type="GO" id="GO:0006457">
    <property type="term" value="P:protein folding"/>
    <property type="evidence" value="ECO:0007669"/>
    <property type="project" value="UniProtKB-UniRule"/>
</dbReference>
<feature type="region of interest" description="Disordered" evidence="7">
    <location>
        <begin position="169"/>
        <end position="188"/>
    </location>
</feature>
<dbReference type="NCBIfam" id="TIGR00809">
    <property type="entry name" value="secB"/>
    <property type="match status" value="1"/>
</dbReference>
<dbReference type="GO" id="GO:0051082">
    <property type="term" value="F:unfolded protein binding"/>
    <property type="evidence" value="ECO:0007669"/>
    <property type="project" value="InterPro"/>
</dbReference>
<proteinExistence type="inferred from homology"/>
<dbReference type="HAMAP" id="MF_00821">
    <property type="entry name" value="SecB"/>
    <property type="match status" value="1"/>
</dbReference>
<dbReference type="PANTHER" id="PTHR36918">
    <property type="match status" value="1"/>
</dbReference>
<evidence type="ECO:0000256" key="7">
    <source>
        <dbReference type="SAM" id="MobiDB-lite"/>
    </source>
</evidence>
<dbReference type="GO" id="GO:0015031">
    <property type="term" value="P:protein transport"/>
    <property type="evidence" value="ECO:0007669"/>
    <property type="project" value="UniProtKB-UniRule"/>
</dbReference>
<organism evidence="8 9">
    <name type="scientific">Kordiimonas lacus</name>
    <dbReference type="NCBI Taxonomy" id="637679"/>
    <lineage>
        <taxon>Bacteria</taxon>
        <taxon>Pseudomonadati</taxon>
        <taxon>Pseudomonadota</taxon>
        <taxon>Alphaproteobacteria</taxon>
        <taxon>Kordiimonadales</taxon>
        <taxon>Kordiimonadaceae</taxon>
        <taxon>Kordiimonas</taxon>
    </lineage>
</organism>
<dbReference type="SUPFAM" id="SSF54611">
    <property type="entry name" value="SecB-like"/>
    <property type="match status" value="1"/>
</dbReference>
<dbReference type="Gene3D" id="3.10.420.10">
    <property type="entry name" value="SecB-like"/>
    <property type="match status" value="1"/>
</dbReference>
<evidence type="ECO:0000256" key="3">
    <source>
        <dbReference type="ARBA" id="ARBA00022927"/>
    </source>
</evidence>
<dbReference type="InterPro" id="IPR035958">
    <property type="entry name" value="SecB-like_sf"/>
</dbReference>
<evidence type="ECO:0000256" key="1">
    <source>
        <dbReference type="ARBA" id="ARBA00009990"/>
    </source>
</evidence>
<dbReference type="EMBL" id="FNAK01000001">
    <property type="protein sequence ID" value="SDD28433.1"/>
    <property type="molecule type" value="Genomic_DNA"/>
</dbReference>
<comment type="subunit">
    <text evidence="6">Homotetramer, a dimer of dimers. One homotetramer interacts with 1 SecA dimer.</text>
</comment>
<keyword evidence="6" id="KW-0963">Cytoplasm</keyword>
<dbReference type="PRINTS" id="PR01594">
    <property type="entry name" value="SECBCHAPRONE"/>
</dbReference>
<dbReference type="PANTHER" id="PTHR36918:SF1">
    <property type="entry name" value="PROTEIN-EXPORT PROTEIN SECB"/>
    <property type="match status" value="1"/>
</dbReference>
<keyword evidence="5 6" id="KW-0143">Chaperone</keyword>
<dbReference type="InterPro" id="IPR003708">
    <property type="entry name" value="SecB"/>
</dbReference>
<evidence type="ECO:0000313" key="9">
    <source>
        <dbReference type="Proteomes" id="UP000183685"/>
    </source>
</evidence>
<accession>A0A1G6TH85</accession>
<dbReference type="AlphaFoldDB" id="A0A1G6TH85"/>
<dbReference type="OrthoDB" id="9795145at2"/>
<keyword evidence="3 6" id="KW-0653">Protein transport</keyword>
<dbReference type="GO" id="GO:0005737">
    <property type="term" value="C:cytoplasm"/>
    <property type="evidence" value="ECO:0007669"/>
    <property type="project" value="UniProtKB-SubCell"/>
</dbReference>
<evidence type="ECO:0000256" key="5">
    <source>
        <dbReference type="ARBA" id="ARBA00023186"/>
    </source>
</evidence>
<protein>
    <recommendedName>
        <fullName evidence="6">Protein-export protein SecB</fullName>
    </recommendedName>
</protein>
<sequence>MAENEFGNDQAPVGGPAPEGAEGPQAGVIAQYVKDLSFENPNAPASLQALAGQKPAIDVNVNVGVRKMNDEVYEVELKISAKATAPAEGGGEQVAFVVELAYGSLYGIRNVPEEALKPFLLIQAPSMMFPFARAIIADASRDGGFPPLLLEPINFEALFRAQAAQEAQQAQAASAADGGEEPTPVNLN</sequence>
<dbReference type="NCBIfam" id="NF004392">
    <property type="entry name" value="PRK05751.1-3"/>
    <property type="match status" value="1"/>
</dbReference>
<dbReference type="RefSeq" id="WP_068148298.1">
    <property type="nucleotide sequence ID" value="NZ_FNAK01000001.1"/>
</dbReference>
<evidence type="ECO:0000313" key="8">
    <source>
        <dbReference type="EMBL" id="SDD28433.1"/>
    </source>
</evidence>
<comment type="subcellular location">
    <subcellularLocation>
        <location evidence="6">Cytoplasm</location>
    </subcellularLocation>
</comment>
<keyword evidence="9" id="KW-1185">Reference proteome</keyword>
<evidence type="ECO:0000256" key="4">
    <source>
        <dbReference type="ARBA" id="ARBA00023010"/>
    </source>
</evidence>
<keyword evidence="2 6" id="KW-0813">Transport</keyword>
<gene>
    <name evidence="6" type="primary">secB</name>
    <name evidence="8" type="ORF">SAMN04488071_0236</name>
</gene>
<reference evidence="8 9" key="1">
    <citation type="submission" date="2016-10" db="EMBL/GenBank/DDBJ databases">
        <authorList>
            <person name="de Groot N.N."/>
        </authorList>
    </citation>
    <scope>NUCLEOTIDE SEQUENCE [LARGE SCALE GENOMIC DNA]</scope>
    <source>
        <strain evidence="8 9">CGMCC 1.9109</strain>
    </source>
</reference>
<name>A0A1G6TH85_9PROT</name>
<dbReference type="GO" id="GO:0051262">
    <property type="term" value="P:protein tetramerization"/>
    <property type="evidence" value="ECO:0007669"/>
    <property type="project" value="InterPro"/>
</dbReference>
<evidence type="ECO:0000256" key="2">
    <source>
        <dbReference type="ARBA" id="ARBA00022448"/>
    </source>
</evidence>
<dbReference type="Pfam" id="PF02556">
    <property type="entry name" value="SecB"/>
    <property type="match status" value="1"/>
</dbReference>
<feature type="compositionally biased region" description="Low complexity" evidence="7">
    <location>
        <begin position="10"/>
        <end position="22"/>
    </location>
</feature>
<dbReference type="STRING" id="637679.GCA_001550055_00653"/>
<keyword evidence="4 6" id="KW-0811">Translocation</keyword>
<evidence type="ECO:0000256" key="6">
    <source>
        <dbReference type="HAMAP-Rule" id="MF_00821"/>
    </source>
</evidence>